<evidence type="ECO:0000256" key="5">
    <source>
        <dbReference type="RuleBase" id="RU000660"/>
    </source>
</evidence>
<dbReference type="InterPro" id="IPR000456">
    <property type="entry name" value="Ribosomal_bL17"/>
</dbReference>
<dbReference type="NCBIfam" id="TIGR00059">
    <property type="entry name" value="L17"/>
    <property type="match status" value="1"/>
</dbReference>
<comment type="subunit">
    <text evidence="4">Part of the 50S ribosomal subunit. Contacts protein L32.</text>
</comment>
<organism evidence="7 8">
    <name type="scientific">Fibrella forsythiae</name>
    <dbReference type="NCBI Taxonomy" id="2817061"/>
    <lineage>
        <taxon>Bacteria</taxon>
        <taxon>Pseudomonadati</taxon>
        <taxon>Bacteroidota</taxon>
        <taxon>Cytophagia</taxon>
        <taxon>Cytophagales</taxon>
        <taxon>Spirosomataceae</taxon>
        <taxon>Fibrella</taxon>
    </lineage>
</organism>
<comment type="similarity">
    <text evidence="1 4 5">Belongs to the bacterial ribosomal protein bL17 family.</text>
</comment>
<keyword evidence="3 4" id="KW-0687">Ribonucleoprotein</keyword>
<evidence type="ECO:0000313" key="7">
    <source>
        <dbReference type="EMBL" id="MBO0949687.1"/>
    </source>
</evidence>
<name>A0ABS3JI43_9BACT</name>
<sequence length="274" mass="29527">MRHGKKDNHLSRTHSHRDAMLSNMAVSLIMHKRIETTVAKAKELRKYVEPILTRAKEDNNQNRKVVFQSLNHKEGMKELFGVVSDKIASRPGGYTRIIKLGNRKGDAAETCLIELVDFNETLLAAAAEQTATKTRRSRRGGAGRGAAGATEAAPVAIAADDEAPSAEVVEETPAAVAEEAAEATVTGTDDLTIVEGIGPKIAELLNNAGITTFAQLADASDESVQAVLTEAGPRYNIHDVATWNEQAALLRDGKMDEFKALTDRLKGGREESAE</sequence>
<evidence type="ECO:0000256" key="6">
    <source>
        <dbReference type="SAM" id="MobiDB-lite"/>
    </source>
</evidence>
<keyword evidence="2 4" id="KW-0689">Ribosomal protein</keyword>
<dbReference type="Gene3D" id="3.90.1030.10">
    <property type="entry name" value="Ribosomal protein L17"/>
    <property type="match status" value="1"/>
</dbReference>
<reference evidence="7 8" key="1">
    <citation type="submission" date="2021-03" db="EMBL/GenBank/DDBJ databases">
        <title>Fibrella sp. HMF5405 genome sequencing and assembly.</title>
        <authorList>
            <person name="Kang H."/>
            <person name="Kim H."/>
            <person name="Bae S."/>
            <person name="Joh K."/>
        </authorList>
    </citation>
    <scope>NUCLEOTIDE SEQUENCE [LARGE SCALE GENOMIC DNA]</scope>
    <source>
        <strain evidence="7 8">HMF5405</strain>
    </source>
</reference>
<keyword evidence="8" id="KW-1185">Reference proteome</keyword>
<dbReference type="PANTHER" id="PTHR14413">
    <property type="entry name" value="RIBOSOMAL PROTEIN L17"/>
    <property type="match status" value="1"/>
</dbReference>
<feature type="region of interest" description="Disordered" evidence="6">
    <location>
        <begin position="129"/>
        <end position="154"/>
    </location>
</feature>
<evidence type="ECO:0000256" key="2">
    <source>
        <dbReference type="ARBA" id="ARBA00022980"/>
    </source>
</evidence>
<evidence type="ECO:0000313" key="8">
    <source>
        <dbReference type="Proteomes" id="UP000664628"/>
    </source>
</evidence>
<evidence type="ECO:0000256" key="4">
    <source>
        <dbReference type="HAMAP-Rule" id="MF_01368"/>
    </source>
</evidence>
<dbReference type="HAMAP" id="MF_01368">
    <property type="entry name" value="Ribosomal_bL17"/>
    <property type="match status" value="1"/>
</dbReference>
<dbReference type="Pfam" id="PF14520">
    <property type="entry name" value="HHH_5"/>
    <property type="match status" value="1"/>
</dbReference>
<evidence type="ECO:0000256" key="3">
    <source>
        <dbReference type="ARBA" id="ARBA00023274"/>
    </source>
</evidence>
<evidence type="ECO:0000256" key="1">
    <source>
        <dbReference type="ARBA" id="ARBA00008777"/>
    </source>
</evidence>
<proteinExistence type="inferred from homology"/>
<dbReference type="Proteomes" id="UP000664628">
    <property type="component" value="Unassembled WGS sequence"/>
</dbReference>
<dbReference type="EMBL" id="JAFMYW010000003">
    <property type="protein sequence ID" value="MBO0949687.1"/>
    <property type="molecule type" value="Genomic_DNA"/>
</dbReference>
<dbReference type="Pfam" id="PF01196">
    <property type="entry name" value="Ribosomal_L17"/>
    <property type="match status" value="1"/>
</dbReference>
<dbReference type="PROSITE" id="PS01167">
    <property type="entry name" value="RIBOSOMAL_L17"/>
    <property type="match status" value="1"/>
</dbReference>
<dbReference type="InterPro" id="IPR047859">
    <property type="entry name" value="Ribosomal_bL17_CS"/>
</dbReference>
<dbReference type="RefSeq" id="WP_207329622.1">
    <property type="nucleotide sequence ID" value="NZ_JAFMYW010000003.1"/>
</dbReference>
<gene>
    <name evidence="4 7" type="primary">rplQ</name>
    <name evidence="7" type="ORF">J2I46_13905</name>
</gene>
<comment type="caution">
    <text evidence="7">The sequence shown here is derived from an EMBL/GenBank/DDBJ whole genome shotgun (WGS) entry which is preliminary data.</text>
</comment>
<dbReference type="Gene3D" id="1.10.150.20">
    <property type="entry name" value="5' to 3' exonuclease, C-terminal subdomain"/>
    <property type="match status" value="1"/>
</dbReference>
<dbReference type="InterPro" id="IPR036373">
    <property type="entry name" value="Ribosomal_bL17_sf"/>
</dbReference>
<dbReference type="PANTHER" id="PTHR14413:SF16">
    <property type="entry name" value="LARGE RIBOSOMAL SUBUNIT PROTEIN BL17M"/>
    <property type="match status" value="1"/>
</dbReference>
<dbReference type="GO" id="GO:0005840">
    <property type="term" value="C:ribosome"/>
    <property type="evidence" value="ECO:0007669"/>
    <property type="project" value="UniProtKB-KW"/>
</dbReference>
<accession>A0ABS3JI43</accession>
<dbReference type="SUPFAM" id="SSF64263">
    <property type="entry name" value="Prokaryotic ribosomal protein L17"/>
    <property type="match status" value="1"/>
</dbReference>
<protein>
    <recommendedName>
        <fullName evidence="4">Large ribosomal subunit protein bL17</fullName>
    </recommendedName>
</protein>